<feature type="domain" description="PcRGLX/YetA-like N-terminal RIFT barrel" evidence="1">
    <location>
        <begin position="1"/>
        <end position="74"/>
    </location>
</feature>
<dbReference type="Pfam" id="PF19501">
    <property type="entry name" value="PcRGLX_1st"/>
    <property type="match status" value="1"/>
</dbReference>
<feature type="domain" description="PcRGLX/YetA-like C-terminal alpha/alpha toroid" evidence="3">
    <location>
        <begin position="444"/>
        <end position="846"/>
    </location>
</feature>
<gene>
    <name evidence="4" type="ORF">J2S02_003326</name>
</gene>
<evidence type="ECO:0000313" key="5">
    <source>
        <dbReference type="Proteomes" id="UP001232245"/>
    </source>
</evidence>
<proteinExistence type="predicted"/>
<comment type="caution">
    <text evidence="4">The sequence shown here is derived from an EMBL/GenBank/DDBJ whole genome shotgun (WGS) entry which is preliminary data.</text>
</comment>
<evidence type="ECO:0000313" key="4">
    <source>
        <dbReference type="EMBL" id="MDQ0226981.1"/>
    </source>
</evidence>
<dbReference type="Pfam" id="PF21345">
    <property type="entry name" value="PcRGLX_2nd"/>
    <property type="match status" value="1"/>
</dbReference>
<dbReference type="Proteomes" id="UP001232245">
    <property type="component" value="Unassembled WGS sequence"/>
</dbReference>
<accession>A0ABT9Z3Z8</accession>
<dbReference type="EMBL" id="JAUSTZ010000007">
    <property type="protein sequence ID" value="MDQ0226981.1"/>
    <property type="molecule type" value="Genomic_DNA"/>
</dbReference>
<sequence length="856" mass="98507">MKLKWLKSIPKGIAGVSWGVPWEKGKLYLEDSICLETKHGEKIPLQSWPTAYWSDGSVKWTGHSAVIDSNEDTFELTIGENKKLNSIVYVEEKGEQVVVNTGLLQIHINKQGTNIIEEIYHERKLVSNDIKLIAMKEFRENQKKVNIRREVPLESKIQHVEIEQKGPVKAVIKITGYHYVEDFQKRQSVLPFQLRLYFYAGTTSMNVVHTFFYDGDPQADFIKGIGLEVSTIVKGEDWNRHIHFGGDEGLYTEPAQLLLSRRLGNAEGLYDKQISGEIVQINQTENGELLNLVEQNPIWNDFKLTQDSADHYKIKKRTNEQCSWIEATHGTRAKGFVYIGGINGGICCGIKNFWQKHPSSLEVAGLSTEHPKIRLWFWSPDVEAMDLRHYDTKAHVESAYEGFDEMRATPTGISNTSEAFLQWFFQPPTKEELIDRMNDWQSPLLLVCEPDYYYKTKALGIWGLPDTTHPVKAKLEAQLNEAVSFYKNEIDQRRWYGYWHYGDVMHTYDPVRHQWRYDFGGYAWQNTELVPNIWLWYAFLRSGREDIFIMAEAMTRHTSEVDCYHFGEYAGLGSRHNVVHWGCGCKEARISMAGLHKIYYYLTTDERTGDLLHEVRDADKTIGHLDPMREFYSKDGQKTHARIGPDWAAFCSNWFTEWERTQDKQYLQKIIKGISGLKTLPLRLLSGPTFGYEPETNELIHIGDGKGAYHMVIAFGAPQAWIEIAQELEDAEFENMLIEFGEFYVLSNEEKLLQSNGILHDKLFSLPMLAAGMVAYAAAKKKDQNLAETAWNLLLDNEISEMCLPIETKKVKTWRTLTEVADITTNTTSQWCLNTIIALELIGEYLPNDKSKKVLL</sequence>
<organism evidence="4 5">
    <name type="scientific">Metabacillus niabensis</name>
    <dbReference type="NCBI Taxonomy" id="324854"/>
    <lineage>
        <taxon>Bacteria</taxon>
        <taxon>Bacillati</taxon>
        <taxon>Bacillota</taxon>
        <taxon>Bacilli</taxon>
        <taxon>Bacillales</taxon>
        <taxon>Bacillaceae</taxon>
        <taxon>Metabacillus</taxon>
    </lineage>
</organism>
<feature type="domain" description="PcRGLX/YetA-like central beta-sandwich" evidence="2">
    <location>
        <begin position="88"/>
        <end position="434"/>
    </location>
</feature>
<name>A0ABT9Z3Z8_9BACI</name>
<dbReference type="InterPro" id="IPR048330">
    <property type="entry name" value="PcRGLX/YetA_2nd"/>
</dbReference>
<evidence type="ECO:0000259" key="3">
    <source>
        <dbReference type="Pfam" id="PF21346"/>
    </source>
</evidence>
<dbReference type="PANTHER" id="PTHR40081">
    <property type="entry name" value="CONCANAVALIN A-LIKE LECTIN/GLUCANASE"/>
    <property type="match status" value="1"/>
</dbReference>
<dbReference type="InterPro" id="IPR048331">
    <property type="entry name" value="PcRGLX/YetA_3rd"/>
</dbReference>
<dbReference type="InterPro" id="IPR045793">
    <property type="entry name" value="PcRGLX/YetA-like"/>
</dbReference>
<evidence type="ECO:0008006" key="6">
    <source>
        <dbReference type="Google" id="ProtNLM"/>
    </source>
</evidence>
<dbReference type="PANTHER" id="PTHR40081:SF1">
    <property type="entry name" value="TAT PATHWAY SIGNAL SEQUENCE DOMAIN PROTEIN"/>
    <property type="match status" value="1"/>
</dbReference>
<keyword evidence="5" id="KW-1185">Reference proteome</keyword>
<dbReference type="Pfam" id="PF21346">
    <property type="entry name" value="PcRGLX_3rd"/>
    <property type="match status" value="1"/>
</dbReference>
<reference evidence="4 5" key="1">
    <citation type="submission" date="2023-07" db="EMBL/GenBank/DDBJ databases">
        <title>Genomic Encyclopedia of Type Strains, Phase IV (KMG-IV): sequencing the most valuable type-strain genomes for metagenomic binning, comparative biology and taxonomic classification.</title>
        <authorList>
            <person name="Goeker M."/>
        </authorList>
    </citation>
    <scope>NUCLEOTIDE SEQUENCE [LARGE SCALE GENOMIC DNA]</scope>
    <source>
        <strain evidence="4 5">DSM 17723</strain>
    </source>
</reference>
<evidence type="ECO:0000259" key="2">
    <source>
        <dbReference type="Pfam" id="PF21345"/>
    </source>
</evidence>
<dbReference type="InterPro" id="IPR048329">
    <property type="entry name" value="PcRGLX_1st"/>
</dbReference>
<protein>
    <recommendedName>
        <fullName evidence="6">Tat pathway signal sequence domain protein</fullName>
    </recommendedName>
</protein>
<evidence type="ECO:0000259" key="1">
    <source>
        <dbReference type="Pfam" id="PF19501"/>
    </source>
</evidence>